<name>A0ABP8HH72_9BURK</name>
<dbReference type="InterPro" id="IPR014942">
    <property type="entry name" value="AbiEii"/>
</dbReference>
<reference evidence="2" key="1">
    <citation type="journal article" date="2019" name="Int. J. Syst. Evol. Microbiol.">
        <title>The Global Catalogue of Microorganisms (GCM) 10K type strain sequencing project: providing services to taxonomists for standard genome sequencing and annotation.</title>
        <authorList>
            <consortium name="The Broad Institute Genomics Platform"/>
            <consortium name="The Broad Institute Genome Sequencing Center for Infectious Disease"/>
            <person name="Wu L."/>
            <person name="Ma J."/>
        </authorList>
    </citation>
    <scope>NUCLEOTIDE SEQUENCE [LARGE SCALE GENOMIC DNA]</scope>
    <source>
        <strain evidence="2">JCM 17804</strain>
    </source>
</reference>
<accession>A0ABP8HH72</accession>
<keyword evidence="2" id="KW-1185">Reference proteome</keyword>
<protein>
    <recommendedName>
        <fullName evidence="3">Nucleotidyl transferase AbiEii/AbiGii toxin family protein</fullName>
    </recommendedName>
</protein>
<dbReference type="InterPro" id="IPR043519">
    <property type="entry name" value="NT_sf"/>
</dbReference>
<comment type="caution">
    <text evidence="1">The sequence shown here is derived from an EMBL/GenBank/DDBJ whole genome shotgun (WGS) entry which is preliminary data.</text>
</comment>
<dbReference type="Proteomes" id="UP001500975">
    <property type="component" value="Unassembled WGS sequence"/>
</dbReference>
<evidence type="ECO:0000313" key="1">
    <source>
        <dbReference type="EMBL" id="GAA4339316.1"/>
    </source>
</evidence>
<dbReference type="Gene3D" id="3.30.460.40">
    <property type="match status" value="1"/>
</dbReference>
<dbReference type="SUPFAM" id="SSF81301">
    <property type="entry name" value="Nucleotidyltransferase"/>
    <property type="match status" value="1"/>
</dbReference>
<organism evidence="1 2">
    <name type="scientific">Variovorax defluvii</name>
    <dbReference type="NCBI Taxonomy" id="913761"/>
    <lineage>
        <taxon>Bacteria</taxon>
        <taxon>Pseudomonadati</taxon>
        <taxon>Pseudomonadota</taxon>
        <taxon>Betaproteobacteria</taxon>
        <taxon>Burkholderiales</taxon>
        <taxon>Comamonadaceae</taxon>
        <taxon>Variovorax</taxon>
    </lineage>
</organism>
<dbReference type="EMBL" id="BAABGJ010000015">
    <property type="protein sequence ID" value="GAA4339316.1"/>
    <property type="molecule type" value="Genomic_DNA"/>
</dbReference>
<evidence type="ECO:0000313" key="2">
    <source>
        <dbReference type="Proteomes" id="UP001500975"/>
    </source>
</evidence>
<evidence type="ECO:0008006" key="3">
    <source>
        <dbReference type="Google" id="ProtNLM"/>
    </source>
</evidence>
<sequence>MSMFDLLRSLGDAHVDYVLVGGLAVTLHGYHRVTMDVDVVLAMDADNLARFIACAKAANLHPVIPVPLESLAKPDLLDQWHRDKGMLAFGLREPDMMATVIDVLIKPIVPFEELRRDALVRRVGPLDVPIASIEHLIAMKTGTGRGKDLIDIEELKKLGGTGS</sequence>
<gene>
    <name evidence="1" type="ORF">GCM10023165_18580</name>
</gene>
<dbReference type="RefSeq" id="WP_345537405.1">
    <property type="nucleotide sequence ID" value="NZ_BAABGJ010000015.1"/>
</dbReference>
<proteinExistence type="predicted"/>
<dbReference type="Pfam" id="PF08843">
    <property type="entry name" value="AbiEii"/>
    <property type="match status" value="1"/>
</dbReference>